<dbReference type="RefSeq" id="WP_283173848.1">
    <property type="nucleotide sequence ID" value="NZ_JAPNOA010000028.1"/>
</dbReference>
<dbReference type="Pfam" id="PF13938">
    <property type="entry name" value="DUF4213"/>
    <property type="match status" value="1"/>
</dbReference>
<dbReference type="AlphaFoldDB" id="A0A9X3IT80"/>
<dbReference type="InterPro" id="IPR007161">
    <property type="entry name" value="DUF364"/>
</dbReference>
<dbReference type="EMBL" id="JAPNOA010000028">
    <property type="protein sequence ID" value="MCY0965634.1"/>
    <property type="molecule type" value="Genomic_DNA"/>
</dbReference>
<keyword evidence="4" id="KW-1185">Reference proteome</keyword>
<evidence type="ECO:0000259" key="2">
    <source>
        <dbReference type="Pfam" id="PF13938"/>
    </source>
</evidence>
<feature type="domain" description="DUF4213" evidence="2">
    <location>
        <begin position="30"/>
        <end position="111"/>
    </location>
</feature>
<organism evidence="3 4">
    <name type="scientific">Parathalassolituus penaei</name>
    <dbReference type="NCBI Taxonomy" id="2997323"/>
    <lineage>
        <taxon>Bacteria</taxon>
        <taxon>Pseudomonadati</taxon>
        <taxon>Pseudomonadota</taxon>
        <taxon>Gammaproteobacteria</taxon>
        <taxon>Oceanospirillales</taxon>
        <taxon>Oceanospirillaceae</taxon>
        <taxon>Parathalassolituus</taxon>
    </lineage>
</organism>
<dbReference type="Pfam" id="PF04016">
    <property type="entry name" value="DUF364"/>
    <property type="match status" value="1"/>
</dbReference>
<evidence type="ECO:0000313" key="3">
    <source>
        <dbReference type="EMBL" id="MCY0965634.1"/>
    </source>
</evidence>
<dbReference type="InterPro" id="IPR025251">
    <property type="entry name" value="DUF4213"/>
</dbReference>
<dbReference type="Gene3D" id="3.40.50.11590">
    <property type="match status" value="1"/>
</dbReference>
<accession>A0A9X3IT80</accession>
<dbReference type="Proteomes" id="UP001150830">
    <property type="component" value="Unassembled WGS sequence"/>
</dbReference>
<name>A0A9X3IT80_9GAMM</name>
<evidence type="ECO:0000313" key="4">
    <source>
        <dbReference type="Proteomes" id="UP001150830"/>
    </source>
</evidence>
<proteinExistence type="predicted"/>
<dbReference type="Gene3D" id="3.30.390.100">
    <property type="match status" value="1"/>
</dbReference>
<gene>
    <name evidence="3" type="ORF">OUO13_10580</name>
</gene>
<feature type="domain" description="Putative heavy-metal chelation" evidence="1">
    <location>
        <begin position="134"/>
        <end position="276"/>
    </location>
</feature>
<reference evidence="3" key="1">
    <citation type="submission" date="2022-11" db="EMBL/GenBank/DDBJ databases">
        <title>Parathalassolutuus dongxingensis gen. nov., sp. nov., a novel member of family Oceanospirillaceae isolated from a coastal shrimp pond in Guangxi, China.</title>
        <authorList>
            <person name="Chen H."/>
        </authorList>
    </citation>
    <scope>NUCLEOTIDE SEQUENCE</scope>
    <source>
        <strain evidence="3">G-43</strain>
    </source>
</reference>
<protein>
    <submittedName>
        <fullName evidence="3">DUF364 domain-containing protein</fullName>
    </submittedName>
</protein>
<dbReference type="SUPFAM" id="SSF159713">
    <property type="entry name" value="Dhaf3308-like"/>
    <property type="match status" value="1"/>
</dbReference>
<evidence type="ECO:0000259" key="1">
    <source>
        <dbReference type="Pfam" id="PF04016"/>
    </source>
</evidence>
<comment type="caution">
    <text evidence="3">The sequence shown here is derived from an EMBL/GenBank/DDBJ whole genome shotgun (WGS) entry which is preliminary data.</text>
</comment>
<sequence>MTAQDHPHPPSLLASAADWCGCYARIEQQALQIAADAVVERVTLGLNWSVVDIRQHDRLATGICFSPIDPPRNLPWPGSLCGRPVAELAGWLTHWDSTEAVVGTAVCNAAINLATPSLTSRISLDNNAPGHLRVFEHFAPQLAGKRVVVIGRYPGMERFSGRFDWDCIERKSSDQSLPDSAANFLIPSADWVFVTASSTANKTLPHLLMLCAQARRTHTQTLVLMGPSLPWMSDWAEWGVDYLAGVRVQDNGRLHSIAAEAGGTRIFEQAVGYELLKL</sequence>